<dbReference type="RefSeq" id="WP_264140070.1">
    <property type="nucleotide sequence ID" value="NZ_JAOYOD010000001.1"/>
</dbReference>
<sequence>MRDIGNIFLVWRKGVGDRRIVVGELKTNSTTGTRFRYITDNVAIAEKHGFTPYTGFPYIEKEYNTNVLEVFSQRLMKSERNDLADFYDFWKVDSSRRFDPYYMLAQTQGLLPIDNFEFLAEFYPIKGLLFISEISGLSHLKLKSDELSIGDVLNYELDPKNPKDEMAVKLMKGQKEVGYVKVIHSRVFHRSKARVKVTIHHLEKNGNIKRAFLKIEI</sequence>
<evidence type="ECO:0000313" key="2">
    <source>
        <dbReference type="Proteomes" id="UP001300692"/>
    </source>
</evidence>
<accession>A0ABT3CZU4</accession>
<proteinExistence type="predicted"/>
<evidence type="ECO:0000313" key="1">
    <source>
        <dbReference type="EMBL" id="MCV9389147.1"/>
    </source>
</evidence>
<dbReference type="EMBL" id="JAOYOD010000001">
    <property type="protein sequence ID" value="MCV9389147.1"/>
    <property type="molecule type" value="Genomic_DNA"/>
</dbReference>
<comment type="caution">
    <text evidence="1">The sequence shown here is derived from an EMBL/GenBank/DDBJ whole genome shotgun (WGS) entry which is preliminary data.</text>
</comment>
<reference evidence="1 2" key="1">
    <citation type="submission" date="2022-10" db="EMBL/GenBank/DDBJ databases">
        <title>Comparative genomics and taxonomic characterization of three novel marine species of genus Reichenbachiella exhibiting antioxidant and polysaccharide degradation activities.</title>
        <authorList>
            <person name="Muhammad N."/>
            <person name="Lee Y.-J."/>
            <person name="Ko J."/>
            <person name="Kim S.-G."/>
        </authorList>
    </citation>
    <scope>NUCLEOTIDE SEQUENCE [LARGE SCALE GENOMIC DNA]</scope>
    <source>
        <strain evidence="1 2">ABR2-5</strain>
    </source>
</reference>
<dbReference type="Gene3D" id="3.30.70.2330">
    <property type="match status" value="1"/>
</dbReference>
<gene>
    <name evidence="1" type="ORF">N7U62_20950</name>
</gene>
<protein>
    <recommendedName>
        <fullName evidence="3">HIRAN domain-containing protein</fullName>
    </recommendedName>
</protein>
<keyword evidence="2" id="KW-1185">Reference proteome</keyword>
<evidence type="ECO:0008006" key="3">
    <source>
        <dbReference type="Google" id="ProtNLM"/>
    </source>
</evidence>
<dbReference type="Proteomes" id="UP001300692">
    <property type="component" value="Unassembled WGS sequence"/>
</dbReference>
<organism evidence="1 2">
    <name type="scientific">Reichenbachiella ulvae</name>
    <dbReference type="NCBI Taxonomy" id="2980104"/>
    <lineage>
        <taxon>Bacteria</taxon>
        <taxon>Pseudomonadati</taxon>
        <taxon>Bacteroidota</taxon>
        <taxon>Cytophagia</taxon>
        <taxon>Cytophagales</taxon>
        <taxon>Reichenbachiellaceae</taxon>
        <taxon>Reichenbachiella</taxon>
    </lineage>
</organism>
<name>A0ABT3CZU4_9BACT</name>